<dbReference type="InterPro" id="IPR000871">
    <property type="entry name" value="Beta-lactam_class-A"/>
</dbReference>
<feature type="chain" id="PRO_5036339186" description="Beta-lactamase" evidence="8">
    <location>
        <begin position="25"/>
        <end position="290"/>
    </location>
</feature>
<evidence type="ECO:0000313" key="12">
    <source>
        <dbReference type="Proteomes" id="UP000534496"/>
    </source>
</evidence>
<feature type="region of interest" description="Disordered" evidence="7">
    <location>
        <begin position="164"/>
        <end position="185"/>
    </location>
</feature>
<evidence type="ECO:0000256" key="5">
    <source>
        <dbReference type="ARBA" id="ARBA00023251"/>
    </source>
</evidence>
<protein>
    <recommendedName>
        <fullName evidence="3 6">Beta-lactamase</fullName>
        <ecNumber evidence="3 6">3.5.2.6</ecNumber>
    </recommendedName>
</protein>
<dbReference type="GO" id="GO:0008800">
    <property type="term" value="F:beta-lactamase activity"/>
    <property type="evidence" value="ECO:0007669"/>
    <property type="project" value="UniProtKB-UniRule"/>
</dbReference>
<dbReference type="RefSeq" id="WP_023281079.1">
    <property type="nucleotide sequence ID" value="NZ_JAIUTZ010000015.1"/>
</dbReference>
<organism evidence="11 12">
    <name type="scientific">Escherichia coli</name>
    <dbReference type="NCBI Taxonomy" id="562"/>
    <lineage>
        <taxon>Bacteria</taxon>
        <taxon>Pseudomonadati</taxon>
        <taxon>Pseudomonadota</taxon>
        <taxon>Gammaproteobacteria</taxon>
        <taxon>Enterobacterales</taxon>
        <taxon>Enterobacteriaceae</taxon>
        <taxon>Escherichia</taxon>
    </lineage>
</organism>
<proteinExistence type="inferred from homology"/>
<evidence type="ECO:0000256" key="3">
    <source>
        <dbReference type="ARBA" id="ARBA00012865"/>
    </source>
</evidence>
<dbReference type="Proteomes" id="UP000534496">
    <property type="component" value="Unassembled WGS sequence"/>
</dbReference>
<feature type="domain" description="Beta-lactamase class A catalytic" evidence="9">
    <location>
        <begin position="48"/>
        <end position="263"/>
    </location>
</feature>
<dbReference type="PROSITE" id="PS00146">
    <property type="entry name" value="BETA_LACTAMASE_A"/>
    <property type="match status" value="1"/>
</dbReference>
<dbReference type="EMBL" id="AASVQO010000089">
    <property type="protein sequence ID" value="EFH3676941.1"/>
    <property type="molecule type" value="Genomic_DNA"/>
</dbReference>
<dbReference type="Gene3D" id="3.40.710.10">
    <property type="entry name" value="DD-peptidase/beta-lactamase superfamily"/>
    <property type="match status" value="1"/>
</dbReference>
<dbReference type="EMBL" id="AASVQO010000130">
    <property type="protein sequence ID" value="EFH3677016.1"/>
    <property type="molecule type" value="Genomic_DNA"/>
</dbReference>
<evidence type="ECO:0000256" key="7">
    <source>
        <dbReference type="SAM" id="MobiDB-lite"/>
    </source>
</evidence>
<dbReference type="GO" id="GO:0030655">
    <property type="term" value="P:beta-lactam antibiotic catabolic process"/>
    <property type="evidence" value="ECO:0007669"/>
    <property type="project" value="InterPro"/>
</dbReference>
<dbReference type="InterPro" id="IPR012338">
    <property type="entry name" value="Beta-lactam/transpept-like"/>
</dbReference>
<dbReference type="EC" id="3.5.2.6" evidence="3 6"/>
<accession>A0A3L4MDJ0</accession>
<dbReference type="GO" id="GO:0046677">
    <property type="term" value="P:response to antibiotic"/>
    <property type="evidence" value="ECO:0007669"/>
    <property type="project" value="UniProtKB-UniRule"/>
</dbReference>
<feature type="signal peptide" evidence="8">
    <location>
        <begin position="1"/>
        <end position="24"/>
    </location>
</feature>
<evidence type="ECO:0000256" key="8">
    <source>
        <dbReference type="SAM" id="SignalP"/>
    </source>
</evidence>
<evidence type="ECO:0000259" key="9">
    <source>
        <dbReference type="Pfam" id="PF13354"/>
    </source>
</evidence>
<reference evidence="11 12" key="1">
    <citation type="submission" date="2019-12" db="EMBL/GenBank/DDBJ databases">
        <authorList>
            <consortium name="NARMS: The National Antimicrobial Resistance Monitoring System"/>
        </authorList>
    </citation>
    <scope>NUCLEOTIDE SEQUENCE [LARGE SCALE GENOMIC DNA]</scope>
    <source>
        <strain evidence="11 12">CVM N19EC0189</strain>
    </source>
</reference>
<evidence type="ECO:0000256" key="4">
    <source>
        <dbReference type="ARBA" id="ARBA00022801"/>
    </source>
</evidence>
<evidence type="ECO:0000256" key="6">
    <source>
        <dbReference type="RuleBase" id="RU361140"/>
    </source>
</evidence>
<dbReference type="Pfam" id="PF13354">
    <property type="entry name" value="Beta-lactamase2"/>
    <property type="match status" value="1"/>
</dbReference>
<dbReference type="NCBIfam" id="NF033103">
    <property type="entry name" value="bla_class_A"/>
    <property type="match status" value="1"/>
</dbReference>
<comment type="similarity">
    <text evidence="2 6">Belongs to the class-A beta-lactamase family.</text>
</comment>
<dbReference type="PANTHER" id="PTHR35333">
    <property type="entry name" value="BETA-LACTAMASE"/>
    <property type="match status" value="1"/>
</dbReference>
<dbReference type="PANTHER" id="PTHR35333:SF3">
    <property type="entry name" value="BETA-LACTAMASE-TYPE TRANSPEPTIDASE FOLD CONTAINING PROTEIN"/>
    <property type="match status" value="1"/>
</dbReference>
<dbReference type="InterPro" id="IPR045155">
    <property type="entry name" value="Beta-lactam_cat"/>
</dbReference>
<evidence type="ECO:0000256" key="1">
    <source>
        <dbReference type="ARBA" id="ARBA00001526"/>
    </source>
</evidence>
<comment type="catalytic activity">
    <reaction evidence="1 6">
        <text>a beta-lactam + H2O = a substituted beta-amino acid</text>
        <dbReference type="Rhea" id="RHEA:20401"/>
        <dbReference type="ChEBI" id="CHEBI:15377"/>
        <dbReference type="ChEBI" id="CHEBI:35627"/>
        <dbReference type="ChEBI" id="CHEBI:140347"/>
        <dbReference type="EC" id="3.5.2.6"/>
    </reaction>
</comment>
<dbReference type="SMR" id="A0A3L4MDJ0"/>
<gene>
    <name evidence="10" type="ORF">F9461_28085</name>
    <name evidence="11" type="ORF">F9461_28540</name>
</gene>
<dbReference type="CARD" id="ARO:3008202">
    <property type="molecule name" value="HER-3"/>
    <property type="mechanism identifier" value="ARO:0001004"/>
    <property type="mechanism name" value="antibiotic inactivation"/>
</dbReference>
<dbReference type="NCBIfam" id="NF040940">
    <property type="entry name" value="blaHER"/>
    <property type="match status" value="1"/>
</dbReference>
<evidence type="ECO:0000256" key="2">
    <source>
        <dbReference type="ARBA" id="ARBA00009009"/>
    </source>
</evidence>
<name>A0A3L4MDJ0_ECOLX</name>
<dbReference type="SUPFAM" id="SSF56601">
    <property type="entry name" value="beta-lactamase/transpeptidase-like"/>
    <property type="match status" value="1"/>
</dbReference>
<dbReference type="AlphaFoldDB" id="A0A3L4MDJ0"/>
<dbReference type="InterPro" id="IPR023650">
    <property type="entry name" value="Beta-lactam_class-A_AS"/>
</dbReference>
<dbReference type="PRINTS" id="PR00118">
    <property type="entry name" value="BLACTAMASEA"/>
</dbReference>
<keyword evidence="8" id="KW-0732">Signal</keyword>
<comment type="caution">
    <text evidence="11">The sequence shown here is derived from an EMBL/GenBank/DDBJ whole genome shotgun (WGS) entry which is preliminary data.</text>
</comment>
<sequence length="290" mass="31248">MKKITPLFAIAFLTLIALLAPAQASVTPDMTDFLRQQEQRLHARIGMAVVNAQGETVFGYRQDERFPLTSTFKTLACAALLERLQKNGGSLDEQVTIPPDALLDYAPVTKNYLAPATISLRMLCAAAVSYSDNTAGNRILTYLGGPDAVTQFMRGIGDHVTRLDRTEPTLNEATPGDARDTSSPQKMAAGLQKILTAPPLTPANRAVLAQWMRDDKVGDALLRAALPKGWAIADKTGAGGYGSRAIIAAVYPPERPPFYVAIFITQTEASMKMANETIAEIGKQLFAGQP</sequence>
<keyword evidence="5 6" id="KW-0046">Antibiotic resistance</keyword>
<evidence type="ECO:0000313" key="10">
    <source>
        <dbReference type="EMBL" id="EFH3676941.1"/>
    </source>
</evidence>
<evidence type="ECO:0000313" key="11">
    <source>
        <dbReference type="EMBL" id="EFH3677016.1"/>
    </source>
</evidence>
<keyword evidence="4 6" id="KW-0378">Hydrolase</keyword>